<dbReference type="InterPro" id="IPR036390">
    <property type="entry name" value="WH_DNA-bd_sf"/>
</dbReference>
<dbReference type="PRINTS" id="PR00778">
    <property type="entry name" value="HTHARSR"/>
</dbReference>
<dbReference type="Pfam" id="PF08327">
    <property type="entry name" value="AHSA1"/>
    <property type="match status" value="1"/>
</dbReference>
<dbReference type="CDD" id="cd08893">
    <property type="entry name" value="SRPBCC_CalC_Aha1-like_GntR-HTH"/>
    <property type="match status" value="1"/>
</dbReference>
<dbReference type="Gene3D" id="1.10.10.10">
    <property type="entry name" value="Winged helix-like DNA-binding domain superfamily/Winged helix DNA-binding domain"/>
    <property type="match status" value="1"/>
</dbReference>
<organism evidence="3">
    <name type="scientific">Streptomyces sp. NBC_00003</name>
    <dbReference type="NCBI Taxonomy" id="2903608"/>
    <lineage>
        <taxon>Bacteria</taxon>
        <taxon>Bacillati</taxon>
        <taxon>Actinomycetota</taxon>
        <taxon>Actinomycetes</taxon>
        <taxon>Kitasatosporales</taxon>
        <taxon>Streptomycetaceae</taxon>
        <taxon>Streptomyces</taxon>
    </lineage>
</organism>
<dbReference type="SUPFAM" id="SSF46785">
    <property type="entry name" value="Winged helix' DNA-binding domain"/>
    <property type="match status" value="1"/>
</dbReference>
<proteinExistence type="inferred from homology"/>
<accession>A0AAU2UZR8</accession>
<dbReference type="InterPro" id="IPR036388">
    <property type="entry name" value="WH-like_DNA-bd_sf"/>
</dbReference>
<dbReference type="InterPro" id="IPR001845">
    <property type="entry name" value="HTH_ArsR_DNA-bd_dom"/>
</dbReference>
<protein>
    <submittedName>
        <fullName evidence="3">Metalloregulator ArsR/SmtB family transcription factor</fullName>
    </submittedName>
</protein>
<name>A0AAU2UZR8_9ACTN</name>
<evidence type="ECO:0000313" key="3">
    <source>
        <dbReference type="EMBL" id="WTW60670.1"/>
    </source>
</evidence>
<dbReference type="PANTHER" id="PTHR38600:SF1">
    <property type="entry name" value="TRANSCRIPTIONAL REGULATORY PROTEIN"/>
    <property type="match status" value="1"/>
</dbReference>
<dbReference type="Gene3D" id="3.30.530.20">
    <property type="match status" value="1"/>
</dbReference>
<dbReference type="InterPro" id="IPR013538">
    <property type="entry name" value="ASHA1/2-like_C"/>
</dbReference>
<feature type="domain" description="HTH arsR-type" evidence="2">
    <location>
        <begin position="1"/>
        <end position="88"/>
    </location>
</feature>
<dbReference type="AlphaFoldDB" id="A0AAU2UZR8"/>
<sequence>MDDVFRALADASRRRLLDRLRTRDGQTLRELCEGLALSRQAVSKHLAVLEAARLVTSVRRGREKFHYLNPVPIQELSQRWIGKYERGGLDALGRPKRSLEEQLTMDKPEFVYVIYIQTTPERLYEALTDAEFAQEYFGGWGPMSDWRVGSPVLWKMGPDGTYEDLGQAVIEAVPGRKLAYTWHRLLPMHRQLFDTEEEFEKARTEQSQVAFDIQPAETPSLGVKLTITHDGFESVDSEMLKGVSGGWVMILSTLKTLLEREESPR</sequence>
<dbReference type="Pfam" id="PF12840">
    <property type="entry name" value="HTH_20"/>
    <property type="match status" value="1"/>
</dbReference>
<evidence type="ECO:0000259" key="2">
    <source>
        <dbReference type="PROSITE" id="PS50987"/>
    </source>
</evidence>
<reference evidence="3" key="1">
    <citation type="submission" date="2022-10" db="EMBL/GenBank/DDBJ databases">
        <title>The complete genomes of actinobacterial strains from the NBC collection.</title>
        <authorList>
            <person name="Joergensen T.S."/>
            <person name="Alvarez Arevalo M."/>
            <person name="Sterndorff E.B."/>
            <person name="Faurdal D."/>
            <person name="Vuksanovic O."/>
            <person name="Mourched A.-S."/>
            <person name="Charusanti P."/>
            <person name="Shaw S."/>
            <person name="Blin K."/>
            <person name="Weber T."/>
        </authorList>
    </citation>
    <scope>NUCLEOTIDE SEQUENCE</scope>
    <source>
        <strain evidence="3">NBC_00003</strain>
    </source>
</reference>
<dbReference type="SUPFAM" id="SSF55961">
    <property type="entry name" value="Bet v1-like"/>
    <property type="match status" value="1"/>
</dbReference>
<dbReference type="CDD" id="cd00090">
    <property type="entry name" value="HTH_ARSR"/>
    <property type="match status" value="1"/>
</dbReference>
<dbReference type="PROSITE" id="PS50987">
    <property type="entry name" value="HTH_ARSR_2"/>
    <property type="match status" value="1"/>
</dbReference>
<dbReference type="InterPro" id="IPR023393">
    <property type="entry name" value="START-like_dom_sf"/>
</dbReference>
<dbReference type="SMART" id="SM00418">
    <property type="entry name" value="HTH_ARSR"/>
    <property type="match status" value="1"/>
</dbReference>
<dbReference type="PANTHER" id="PTHR38600">
    <property type="entry name" value="TRANSCRIPTIONAL REGULATORY PROTEIN"/>
    <property type="match status" value="1"/>
</dbReference>
<dbReference type="InterPro" id="IPR011991">
    <property type="entry name" value="ArsR-like_HTH"/>
</dbReference>
<dbReference type="GO" id="GO:0003700">
    <property type="term" value="F:DNA-binding transcription factor activity"/>
    <property type="evidence" value="ECO:0007669"/>
    <property type="project" value="InterPro"/>
</dbReference>
<gene>
    <name evidence="3" type="ORF">OG549_08440</name>
</gene>
<dbReference type="NCBIfam" id="NF033788">
    <property type="entry name" value="HTH_metalloreg"/>
    <property type="match status" value="1"/>
</dbReference>
<evidence type="ECO:0000256" key="1">
    <source>
        <dbReference type="ARBA" id="ARBA00006817"/>
    </source>
</evidence>
<dbReference type="EMBL" id="CP108318">
    <property type="protein sequence ID" value="WTW60670.1"/>
    <property type="molecule type" value="Genomic_DNA"/>
</dbReference>
<comment type="similarity">
    <text evidence="1">Belongs to the AHA1 family.</text>
</comment>